<feature type="domain" description="Ancillary SecYEG translocon subunit/Cell division coordinator CpoB TPR" evidence="2">
    <location>
        <begin position="33"/>
        <end position="226"/>
    </location>
</feature>
<organism evidence="3">
    <name type="scientific">marine metagenome</name>
    <dbReference type="NCBI Taxonomy" id="408172"/>
    <lineage>
        <taxon>unclassified sequences</taxon>
        <taxon>metagenomes</taxon>
        <taxon>ecological metagenomes</taxon>
    </lineage>
</organism>
<keyword evidence="1" id="KW-0812">Transmembrane</keyword>
<sequence>MSKRHPGSRRAHQEPSADPDDIFLARVLGVGNWARANQQLVTILGVVVAIGIAGAVYYNGYRETLGEQAAEQLESVHQSIVLQDTEGAKNELITFLERFSGTVYEGEARLLLGDLYLQSADAQQARQVLEPLGSSPRDPIEFQGAALLGAAYEEEGRLDDAEATYLRIADRSELDFQVRNALSSAARIKVSQGDGEGAIQLYQRALATFEANEPARGIYELRIQELMMAGVSQ</sequence>
<dbReference type="InterPro" id="IPR018704">
    <property type="entry name" value="SecYEG/CpoB_TPR"/>
</dbReference>
<reference evidence="3" key="1">
    <citation type="submission" date="2018-05" db="EMBL/GenBank/DDBJ databases">
        <authorList>
            <person name="Lanie J.A."/>
            <person name="Ng W.-L."/>
            <person name="Kazmierczak K.M."/>
            <person name="Andrzejewski T.M."/>
            <person name="Davidsen T.M."/>
            <person name="Wayne K.J."/>
            <person name="Tettelin H."/>
            <person name="Glass J.I."/>
            <person name="Rusch D."/>
            <person name="Podicherti R."/>
            <person name="Tsui H.-C.T."/>
            <person name="Winkler M.E."/>
        </authorList>
    </citation>
    <scope>NUCLEOTIDE SEQUENCE</scope>
</reference>
<dbReference type="AlphaFoldDB" id="A0A381QVY2"/>
<evidence type="ECO:0000313" key="3">
    <source>
        <dbReference type="EMBL" id="SUZ83555.1"/>
    </source>
</evidence>
<dbReference type="EMBL" id="UINC01001556">
    <property type="protein sequence ID" value="SUZ83555.1"/>
    <property type="molecule type" value="Genomic_DNA"/>
</dbReference>
<dbReference type="Gene3D" id="1.25.40.10">
    <property type="entry name" value="Tetratricopeptide repeat domain"/>
    <property type="match status" value="1"/>
</dbReference>
<proteinExistence type="predicted"/>
<keyword evidence="1" id="KW-0472">Membrane</keyword>
<gene>
    <name evidence="3" type="ORF">METZ01_LOCUS36409</name>
</gene>
<name>A0A381QVY2_9ZZZZ</name>
<dbReference type="SUPFAM" id="SSF48452">
    <property type="entry name" value="TPR-like"/>
    <property type="match status" value="1"/>
</dbReference>
<keyword evidence="1" id="KW-1133">Transmembrane helix</keyword>
<evidence type="ECO:0000256" key="1">
    <source>
        <dbReference type="SAM" id="Phobius"/>
    </source>
</evidence>
<feature type="transmembrane region" description="Helical" evidence="1">
    <location>
        <begin position="40"/>
        <end position="58"/>
    </location>
</feature>
<evidence type="ECO:0000259" key="2">
    <source>
        <dbReference type="Pfam" id="PF09976"/>
    </source>
</evidence>
<dbReference type="Pfam" id="PF09976">
    <property type="entry name" value="TPR_21"/>
    <property type="match status" value="1"/>
</dbReference>
<dbReference type="InterPro" id="IPR011990">
    <property type="entry name" value="TPR-like_helical_dom_sf"/>
</dbReference>
<protein>
    <recommendedName>
        <fullName evidence="2">Ancillary SecYEG translocon subunit/Cell division coordinator CpoB TPR domain-containing protein</fullName>
    </recommendedName>
</protein>
<accession>A0A381QVY2</accession>